<dbReference type="Proteomes" id="UP001497527">
    <property type="component" value="Unassembled WGS sequence"/>
</dbReference>
<keyword evidence="2" id="KW-1185">Reference proteome</keyword>
<keyword evidence="1" id="KW-0067">ATP-binding</keyword>
<proteinExistence type="predicted"/>
<name>A0ABP1F3J7_9FLAO</name>
<comment type="caution">
    <text evidence="1">The sequence shown here is derived from an EMBL/GenBank/DDBJ whole genome shotgun (WGS) entry which is preliminary data.</text>
</comment>
<keyword evidence="1" id="KW-0547">Nucleotide-binding</keyword>
<dbReference type="SUPFAM" id="SSF55874">
    <property type="entry name" value="ATPase domain of HSP90 chaperone/DNA topoisomerase II/histidine kinase"/>
    <property type="match status" value="1"/>
</dbReference>
<dbReference type="InterPro" id="IPR036890">
    <property type="entry name" value="HATPase_C_sf"/>
</dbReference>
<organism evidence="1 2">
    <name type="scientific">Tenacibaculum polynesiense</name>
    <dbReference type="NCBI Taxonomy" id="3137857"/>
    <lineage>
        <taxon>Bacteria</taxon>
        <taxon>Pseudomonadati</taxon>
        <taxon>Bacteroidota</taxon>
        <taxon>Flavobacteriia</taxon>
        <taxon>Flavobacteriales</taxon>
        <taxon>Flavobacteriaceae</taxon>
        <taxon>Tenacibaculum</taxon>
    </lineage>
</organism>
<dbReference type="EMBL" id="CAXJIO010000015">
    <property type="protein sequence ID" value="CAL2104156.1"/>
    <property type="molecule type" value="Genomic_DNA"/>
</dbReference>
<sequence>MNKIILLPLHFMKKFTSKITSKSIEQSGLPSGYKAIAEYVWNGFDARATTIKIDYDSNEIGYLNSLSISDNGTGIDLSELENTFGKFQDSQKMFTFSKTGFIKGKKGKGRYSFTTFANEAKWDTVFEKEGKNFQYGIVISKEDSQNYGITQEKKVVKKDTGTVVTFDTFFDLYGDQLENEAFFDFLASEFGWFLHLNKERDYKIIVNGNRIDYNRIIADSQNFEATIIDDKFKVSYVRWSKKIGDKYFNYFLNSDKIEKHRVHTSFNNGAIDFHHSVYVESAYFNDFLPTKNDSPSFDKNQLDSTFKLLVSHLKEFISQKEKEYIKENKAEDLIIKYRNDNVFPSFKNTSYEQLRKNDLENVVKELYCAEPKIFHKLNKTQSRTLVGFLNLLLDSEERDKILTIIDGIVNLTDDERTELAETLNRTKFTHIMSLVKLLENRHIAVETLKVLVFDLEKFTDEINHIQKVIENNYWLFGEKYHLVSADVNFETVLNNYLQFLEINNNKQPKISELNRKEKLRRPDIFICRKSSIPDPNSNDDIIEENIIIELKRPSVTIGKEQYRQIEDYLNFIVNETQFNSQLRHWKFILVGKQVDGFIKGLYENQKNKGKRFLVQSINNYEIYAMTWDDLFRQYNHRHRNLVDKLEFKDSVIEELKLKGVNFDKKLSSNLTESIIN</sequence>
<reference evidence="1 2" key="1">
    <citation type="submission" date="2024-05" db="EMBL/GenBank/DDBJ databases">
        <authorList>
            <person name="Duchaud E."/>
        </authorList>
    </citation>
    <scope>NUCLEOTIDE SEQUENCE [LARGE SCALE GENOMIC DNA]</scope>
    <source>
        <strain evidence="1">Ena-SAMPLE-TAB-13-05-2024-13:56:06:370-140308</strain>
    </source>
</reference>
<evidence type="ECO:0000313" key="2">
    <source>
        <dbReference type="Proteomes" id="UP001497527"/>
    </source>
</evidence>
<accession>A0ABP1F3J7</accession>
<evidence type="ECO:0000313" key="1">
    <source>
        <dbReference type="EMBL" id="CAL2104156.1"/>
    </source>
</evidence>
<dbReference type="GO" id="GO:0005524">
    <property type="term" value="F:ATP binding"/>
    <property type="evidence" value="ECO:0007669"/>
    <property type="project" value="UniProtKB-KW"/>
</dbReference>
<dbReference type="Pfam" id="PF13589">
    <property type="entry name" value="HATPase_c_3"/>
    <property type="match status" value="1"/>
</dbReference>
<gene>
    <name evidence="1" type="ORF">T190423A01A_60093</name>
</gene>
<protein>
    <submittedName>
        <fullName evidence="1">ATP-binding protein</fullName>
    </submittedName>
</protein>
<dbReference type="Gene3D" id="3.30.565.10">
    <property type="entry name" value="Histidine kinase-like ATPase, C-terminal domain"/>
    <property type="match status" value="1"/>
</dbReference>
<dbReference type="RefSeq" id="WP_348718421.1">
    <property type="nucleotide sequence ID" value="NZ_CAXJIO010000015.1"/>
</dbReference>